<gene>
    <name evidence="2" type="ORF">E0H26_14000</name>
</gene>
<sequence>MADRGVAVHPFGRRRLRPGSADGPAAGGHSMDPAPARFPGVGLAGTDRLPQGELGQRRVAAASGGRRRPAPRRVRRPGLPVRRRPERPMNHVLITSVHRIHTGQSGEAIHLRQLAEALRAAGERVTVLDGPMDPGRSSAGHEAALRSLANQLDTLLARDRPDAALLWGHLGEETELVRRLAAANVPTVLEHPAADLPPVPETLRLIDEVVVPSEFARRLFGSQTGRQAHAIEPCLRGCACPSDPPRDPARSGPYRLTFINPEPAKGLGVVMHLVAATNGAKLPFRFRFVEGRWTAVDLARLGIGPANLPGVQIVEYHADICALYAETDLLLVPSLWQESFGMVAREAVIHGVPVVATRVGGLPQAVRDGGVCLEPPKWGNGYQVSMTAAEVRAWLAAVVTALRGAHRPRPGLLSRATADSVRAYRAVLGSSSR</sequence>
<dbReference type="OrthoDB" id="9787111at2"/>
<dbReference type="Pfam" id="PF13692">
    <property type="entry name" value="Glyco_trans_1_4"/>
    <property type="match status" value="1"/>
</dbReference>
<dbReference type="PANTHER" id="PTHR12526">
    <property type="entry name" value="GLYCOSYLTRANSFERASE"/>
    <property type="match status" value="1"/>
</dbReference>
<dbReference type="Gene3D" id="3.40.50.2000">
    <property type="entry name" value="Glycogen Phosphorylase B"/>
    <property type="match status" value="1"/>
</dbReference>
<feature type="region of interest" description="Disordered" evidence="1">
    <location>
        <begin position="1"/>
        <end position="86"/>
    </location>
</feature>
<evidence type="ECO:0000256" key="1">
    <source>
        <dbReference type="SAM" id="MobiDB-lite"/>
    </source>
</evidence>
<comment type="caution">
    <text evidence="2">The sequence shown here is derived from an EMBL/GenBank/DDBJ whole genome shotgun (WGS) entry which is preliminary data.</text>
</comment>
<feature type="compositionally biased region" description="Basic residues" evidence="1">
    <location>
        <begin position="65"/>
        <end position="85"/>
    </location>
</feature>
<dbReference type="EMBL" id="SJJR01000008">
    <property type="protein sequence ID" value="TCB96738.1"/>
    <property type="molecule type" value="Genomic_DNA"/>
</dbReference>
<proteinExistence type="predicted"/>
<dbReference type="GO" id="GO:0016740">
    <property type="term" value="F:transferase activity"/>
    <property type="evidence" value="ECO:0007669"/>
    <property type="project" value="UniProtKB-KW"/>
</dbReference>
<dbReference type="AlphaFoldDB" id="A0A4R0GMT7"/>
<evidence type="ECO:0000313" key="3">
    <source>
        <dbReference type="Proteomes" id="UP000292274"/>
    </source>
</evidence>
<keyword evidence="3" id="KW-1185">Reference proteome</keyword>
<keyword evidence="2" id="KW-0808">Transferase</keyword>
<dbReference type="SUPFAM" id="SSF53756">
    <property type="entry name" value="UDP-Glycosyltransferase/glycogen phosphorylase"/>
    <property type="match status" value="1"/>
</dbReference>
<name>A0A4R0GMT7_9ACTN</name>
<evidence type="ECO:0000313" key="2">
    <source>
        <dbReference type="EMBL" id="TCB96738.1"/>
    </source>
</evidence>
<reference evidence="2 3" key="1">
    <citation type="submission" date="2019-02" db="EMBL/GenBank/DDBJ databases">
        <title>Jishengella sp. nov., isolated from a root of Zingiber montanum.</title>
        <authorList>
            <person name="Kuncharoen N."/>
            <person name="Kudo T."/>
            <person name="Masahiro Y."/>
            <person name="Ohkuma M."/>
            <person name="Tanasupawat S."/>
        </authorList>
    </citation>
    <scope>NUCLEOTIDE SEQUENCE [LARGE SCALE GENOMIC DNA]</scope>
    <source>
        <strain evidence="2 3">PLAI 1-1</strain>
    </source>
</reference>
<protein>
    <submittedName>
        <fullName evidence="2">Glycosyltransferase</fullName>
    </submittedName>
</protein>
<dbReference type="Proteomes" id="UP000292274">
    <property type="component" value="Unassembled WGS sequence"/>
</dbReference>
<accession>A0A4R0GMT7</accession>
<organism evidence="2 3">
    <name type="scientific">Micromonospora zingiberis</name>
    <dbReference type="NCBI Taxonomy" id="2053011"/>
    <lineage>
        <taxon>Bacteria</taxon>
        <taxon>Bacillati</taxon>
        <taxon>Actinomycetota</taxon>
        <taxon>Actinomycetes</taxon>
        <taxon>Micromonosporales</taxon>
        <taxon>Micromonosporaceae</taxon>
        <taxon>Micromonospora</taxon>
    </lineage>
</organism>